<reference evidence="1" key="1">
    <citation type="journal article" date="2020" name="Nature">
        <title>Giant virus diversity and host interactions through global metagenomics.</title>
        <authorList>
            <person name="Schulz F."/>
            <person name="Roux S."/>
            <person name="Paez-Espino D."/>
            <person name="Jungbluth S."/>
            <person name="Walsh D.A."/>
            <person name="Denef V.J."/>
            <person name="McMahon K.D."/>
            <person name="Konstantinidis K.T."/>
            <person name="Eloe-Fadrosh E.A."/>
            <person name="Kyrpides N.C."/>
            <person name="Woyke T."/>
        </authorList>
    </citation>
    <scope>NUCLEOTIDE SEQUENCE</scope>
    <source>
        <strain evidence="1">GVMAG-M-3300010157-4</strain>
    </source>
</reference>
<evidence type="ECO:0000313" key="1">
    <source>
        <dbReference type="EMBL" id="QHS87676.1"/>
    </source>
</evidence>
<dbReference type="AlphaFoldDB" id="A0A6C0B6G5"/>
<sequence length="45" mass="5453">MFVKFVDYHSLKNISSLLRNQVILEYQLDRLDLLTLLNRLDQFVQ</sequence>
<dbReference type="EMBL" id="MN739085">
    <property type="protein sequence ID" value="QHS87676.1"/>
    <property type="molecule type" value="Genomic_DNA"/>
</dbReference>
<protein>
    <submittedName>
        <fullName evidence="1">Uncharacterized protein</fullName>
    </submittedName>
</protein>
<organism evidence="1">
    <name type="scientific">viral metagenome</name>
    <dbReference type="NCBI Taxonomy" id="1070528"/>
    <lineage>
        <taxon>unclassified sequences</taxon>
        <taxon>metagenomes</taxon>
        <taxon>organismal metagenomes</taxon>
    </lineage>
</organism>
<accession>A0A6C0B6G5</accession>
<proteinExistence type="predicted"/>
<name>A0A6C0B6G5_9ZZZZ</name>